<evidence type="ECO:0000256" key="7">
    <source>
        <dbReference type="ARBA" id="ARBA00079693"/>
    </source>
</evidence>
<dbReference type="SUPFAM" id="SSF51430">
    <property type="entry name" value="NAD(P)-linked oxidoreductase"/>
    <property type="match status" value="1"/>
</dbReference>
<dbReference type="InterPro" id="IPR020471">
    <property type="entry name" value="AKR"/>
</dbReference>
<dbReference type="FunFam" id="3.20.20.100:FF:000002">
    <property type="entry name" value="2,5-diketo-D-gluconic acid reductase A"/>
    <property type="match status" value="1"/>
</dbReference>
<protein>
    <recommendedName>
        <fullName evidence="7">2-dehydropantolactone reductase</fullName>
        <ecNumber evidence="6">1.1.1.358</ecNumber>
    </recommendedName>
    <alternativeName>
        <fullName evidence="7">2-dehydropantolactone reductase</fullName>
    </alternativeName>
    <alternativeName>
        <fullName evidence="8">Ketopantoyl-lactone reductase</fullName>
    </alternativeName>
</protein>
<dbReference type="InParanoid" id="A0A448YGR9"/>
<evidence type="ECO:0000256" key="2">
    <source>
        <dbReference type="ARBA" id="ARBA00022857"/>
    </source>
</evidence>
<dbReference type="PRINTS" id="PR00069">
    <property type="entry name" value="ALDKETRDTASE"/>
</dbReference>
<evidence type="ECO:0000256" key="10">
    <source>
        <dbReference type="PIRSR" id="PIRSR000097-2"/>
    </source>
</evidence>
<feature type="active site" description="Proton donor" evidence="9">
    <location>
        <position position="66"/>
    </location>
</feature>
<feature type="domain" description="NADP-dependent oxidoreductase" evidence="12">
    <location>
        <begin position="46"/>
        <end position="295"/>
    </location>
</feature>
<evidence type="ECO:0000256" key="6">
    <source>
        <dbReference type="ARBA" id="ARBA00066965"/>
    </source>
</evidence>
<keyword evidence="14" id="KW-1185">Reference proteome</keyword>
<dbReference type="EMBL" id="CAACVR010000002">
    <property type="protein sequence ID" value="VEU20122.1"/>
    <property type="molecule type" value="Genomic_DNA"/>
</dbReference>
<dbReference type="InterPro" id="IPR018170">
    <property type="entry name" value="Aldo/ket_reductase_CS"/>
</dbReference>
<evidence type="ECO:0000256" key="3">
    <source>
        <dbReference type="ARBA" id="ARBA00023002"/>
    </source>
</evidence>
<dbReference type="Gene3D" id="3.20.20.100">
    <property type="entry name" value="NADP-dependent oxidoreductase domain"/>
    <property type="match status" value="1"/>
</dbReference>
<dbReference type="OrthoDB" id="416253at2759"/>
<dbReference type="PROSITE" id="PS00062">
    <property type="entry name" value="ALDOKETO_REDUCTASE_2"/>
    <property type="match status" value="1"/>
</dbReference>
<evidence type="ECO:0000256" key="9">
    <source>
        <dbReference type="PIRSR" id="PIRSR000097-1"/>
    </source>
</evidence>
<dbReference type="PANTHER" id="PTHR43827:SF3">
    <property type="entry name" value="NADP-DEPENDENT OXIDOREDUCTASE DOMAIN-CONTAINING PROTEIN"/>
    <property type="match status" value="1"/>
</dbReference>
<reference evidence="13 14" key="1">
    <citation type="submission" date="2018-12" db="EMBL/GenBank/DDBJ databases">
        <authorList>
            <person name="Tiukova I."/>
            <person name="Dainat J."/>
        </authorList>
    </citation>
    <scope>NUCLEOTIDE SEQUENCE [LARGE SCALE GENOMIC DNA]</scope>
</reference>
<dbReference type="AlphaFoldDB" id="A0A448YGR9"/>
<evidence type="ECO:0000313" key="13">
    <source>
        <dbReference type="EMBL" id="VEU20122.1"/>
    </source>
</evidence>
<dbReference type="PANTHER" id="PTHR43827">
    <property type="entry name" value="2,5-DIKETO-D-GLUCONIC ACID REDUCTASE"/>
    <property type="match status" value="1"/>
</dbReference>
<evidence type="ECO:0000256" key="8">
    <source>
        <dbReference type="ARBA" id="ARBA00081322"/>
    </source>
</evidence>
<evidence type="ECO:0000313" key="14">
    <source>
        <dbReference type="Proteomes" id="UP000290900"/>
    </source>
</evidence>
<gene>
    <name evidence="13" type="ORF">BRENAR_LOCUS857</name>
</gene>
<dbReference type="Pfam" id="PF00248">
    <property type="entry name" value="Aldo_ket_red"/>
    <property type="match status" value="1"/>
</dbReference>
<keyword evidence="3" id="KW-0560">Oxidoreductase</keyword>
<comment type="catalytic activity">
    <reaction evidence="5">
        <text>isatin + NADPH + H(+) = 3-hydroxyindolin-2-one + NADP(+)</text>
        <dbReference type="Rhea" id="RHEA:68608"/>
        <dbReference type="ChEBI" id="CHEBI:15378"/>
        <dbReference type="ChEBI" id="CHEBI:27539"/>
        <dbReference type="ChEBI" id="CHEBI:28536"/>
        <dbReference type="ChEBI" id="CHEBI:57783"/>
        <dbReference type="ChEBI" id="CHEBI:58349"/>
    </reaction>
</comment>
<evidence type="ECO:0000256" key="1">
    <source>
        <dbReference type="ARBA" id="ARBA00007905"/>
    </source>
</evidence>
<dbReference type="EC" id="1.1.1.358" evidence="6"/>
<sequence>MSIPTFTLSRTGDKIPAVGFGSGTKHKFEKLNKPEYNMQTVNPNLVTIFTNAIDNGFRHMDTAEAYLTRVDVGQAIKDSGVDRSKLWVTDKYDQGWIINGKLYRSNTPSGPYESLKKGLKHMNLEYVDLFLIHGPYFLKATCHVTVEHAWRQMEALLEEGLVRNIGVSNFDVPLLQKVLKMCKYKPQVNQIEYHLYLQEEKIVDFCRENDILVEGFAPLTPLFADKVGEDAPLNPIVKELSGKYHVEPNHLLLRWVYQSGVLPITTSSNVERMRSTFKMFDFEIEPEDFERLKKIGQSFHYRGFFRDYFEKE</sequence>
<organism evidence="13 14">
    <name type="scientific">Brettanomyces naardenensis</name>
    <name type="common">Yeast</name>
    <dbReference type="NCBI Taxonomy" id="13370"/>
    <lineage>
        <taxon>Eukaryota</taxon>
        <taxon>Fungi</taxon>
        <taxon>Dikarya</taxon>
        <taxon>Ascomycota</taxon>
        <taxon>Saccharomycotina</taxon>
        <taxon>Pichiomycetes</taxon>
        <taxon>Pichiales</taxon>
        <taxon>Pichiaceae</taxon>
        <taxon>Brettanomyces</taxon>
    </lineage>
</organism>
<dbReference type="STRING" id="13370.A0A448YGR9"/>
<comment type="similarity">
    <text evidence="1">Belongs to the aldo/keto reductase family.</text>
</comment>
<dbReference type="PIRSF" id="PIRSF000097">
    <property type="entry name" value="AKR"/>
    <property type="match status" value="1"/>
</dbReference>
<dbReference type="GO" id="GO:0042180">
    <property type="term" value="P:ketone metabolic process"/>
    <property type="evidence" value="ECO:0007669"/>
    <property type="project" value="UniProtKB-ARBA"/>
</dbReference>
<comment type="catalytic activity">
    <reaction evidence="4">
        <text>(R)-pantolactone + NADP(+) = 2-dehydropantolactone + NADPH + H(+)</text>
        <dbReference type="Rhea" id="RHEA:18981"/>
        <dbReference type="ChEBI" id="CHEBI:15378"/>
        <dbReference type="ChEBI" id="CHEBI:16719"/>
        <dbReference type="ChEBI" id="CHEBI:18395"/>
        <dbReference type="ChEBI" id="CHEBI:57783"/>
        <dbReference type="ChEBI" id="CHEBI:58349"/>
        <dbReference type="EC" id="1.1.1.358"/>
    </reaction>
</comment>
<evidence type="ECO:0000259" key="12">
    <source>
        <dbReference type="Pfam" id="PF00248"/>
    </source>
</evidence>
<evidence type="ECO:0000256" key="4">
    <source>
        <dbReference type="ARBA" id="ARBA00050878"/>
    </source>
</evidence>
<feature type="binding site" evidence="10">
    <location>
        <position position="133"/>
    </location>
    <ligand>
        <name>substrate</name>
    </ligand>
</feature>
<evidence type="ECO:0000256" key="11">
    <source>
        <dbReference type="PIRSR" id="PIRSR000097-3"/>
    </source>
</evidence>
<feature type="site" description="Lowers pKa of active site Tyr" evidence="11">
    <location>
        <position position="91"/>
    </location>
</feature>
<dbReference type="Proteomes" id="UP000290900">
    <property type="component" value="Unassembled WGS sequence"/>
</dbReference>
<dbReference type="GO" id="GO:0047011">
    <property type="term" value="F:2-dehydropantolactone reductase (A-specific) activity"/>
    <property type="evidence" value="ECO:0007669"/>
    <property type="project" value="UniProtKB-ARBA"/>
</dbReference>
<keyword evidence="2" id="KW-0521">NADP</keyword>
<dbReference type="InterPro" id="IPR023210">
    <property type="entry name" value="NADP_OxRdtase_dom"/>
</dbReference>
<evidence type="ECO:0000256" key="5">
    <source>
        <dbReference type="ARBA" id="ARBA00051098"/>
    </source>
</evidence>
<name>A0A448YGR9_BRENA</name>
<proteinExistence type="inferred from homology"/>
<dbReference type="InterPro" id="IPR036812">
    <property type="entry name" value="NAD(P)_OxRdtase_dom_sf"/>
</dbReference>
<accession>A0A448YGR9</accession>